<gene>
    <name evidence="1" type="ORF">AVDCRST_MAG16-2074</name>
</gene>
<reference evidence="1" key="1">
    <citation type="submission" date="2020-02" db="EMBL/GenBank/DDBJ databases">
        <authorList>
            <person name="Meier V. D."/>
        </authorList>
    </citation>
    <scope>NUCLEOTIDE SEQUENCE</scope>
    <source>
        <strain evidence="1">AVDCRST_MAG16</strain>
    </source>
</reference>
<accession>A0A6J4M503</accession>
<dbReference type="AlphaFoldDB" id="A0A6J4M503"/>
<sequence length="108" mass="11703">MLEPTPPDTLAEFTERIEAAGIRCGGVSTADADGSTFVCGDDLDVSATYYHRRLTGVHYSGSYISLKALRSERAFLSGDRFAVEGPYETLVRVQRELGGDLQRLSGGQ</sequence>
<dbReference type="EMBL" id="CADCUE010000187">
    <property type="protein sequence ID" value="CAA9346295.1"/>
    <property type="molecule type" value="Genomic_DNA"/>
</dbReference>
<organism evidence="1">
    <name type="scientific">uncultured Frankineae bacterium</name>
    <dbReference type="NCBI Taxonomy" id="437475"/>
    <lineage>
        <taxon>Bacteria</taxon>
        <taxon>Bacillati</taxon>
        <taxon>Actinomycetota</taxon>
        <taxon>Actinomycetes</taxon>
        <taxon>Frankiales</taxon>
        <taxon>environmental samples</taxon>
    </lineage>
</organism>
<name>A0A6J4M503_9ACTN</name>
<evidence type="ECO:0000313" key="1">
    <source>
        <dbReference type="EMBL" id="CAA9346295.1"/>
    </source>
</evidence>
<protein>
    <submittedName>
        <fullName evidence="1">Uncharacterized protein</fullName>
    </submittedName>
</protein>
<proteinExistence type="predicted"/>